<keyword evidence="2 9" id="KW-0732">Signal</keyword>
<sequence>MEFLLLAVVISKILNCYAKDEILELVTRSGYIGSFHEIETEDDYIIGVHRIRSRNSTSKKFPVFLMHGFMTTPMSFLITGKKNSLPFILADNNYDVFLGSRRGTKFATKHKKLSTESKEYWNFDWHEIGFYDLKAIIDFTLKTTNKSKCFYVGYSQANTELLVLLSSRPEYNNKLIQAHMMSCATALPNVHELGQLLSPVIINYAQSNRDLMYINMESLIPLQMELAKMLCNSVRPLRVELCKNIIFFMVGRNRRSTEINPATYVTMFKYLSPKIGVKQLLHFAQIIMSSKFRQYDYGADKNLRIYNSTIPPGYHLENVNVPLYFYVGEEDSIFNRKDSEFLAKSLKNVAYYKMIPNYNHFDFIYGQNSHKLLYKDILRFFENIQNDV</sequence>
<dbReference type="GO" id="GO:0016788">
    <property type="term" value="F:hydrolase activity, acting on ester bonds"/>
    <property type="evidence" value="ECO:0007669"/>
    <property type="project" value="InterPro"/>
</dbReference>
<dbReference type="GO" id="GO:0016042">
    <property type="term" value="P:lipid catabolic process"/>
    <property type="evidence" value="ECO:0007669"/>
    <property type="project" value="UniProtKB-KW"/>
</dbReference>
<evidence type="ECO:0000256" key="6">
    <source>
        <dbReference type="ARBA" id="ARBA00023180"/>
    </source>
</evidence>
<dbReference type="InterPro" id="IPR006693">
    <property type="entry name" value="AB_hydrolase_lipase"/>
</dbReference>
<feature type="active site" description="Nucleophile" evidence="8">
    <location>
        <position position="155"/>
    </location>
</feature>
<keyword evidence="12" id="KW-1185">Reference proteome</keyword>
<keyword evidence="3 7" id="KW-0378">Hydrolase</keyword>
<keyword evidence="5" id="KW-0443">Lipid metabolism</keyword>
<dbReference type="FunFam" id="3.40.50.1820:FF:000057">
    <property type="entry name" value="Lipase"/>
    <property type="match status" value="1"/>
</dbReference>
<dbReference type="SUPFAM" id="SSF53474">
    <property type="entry name" value="alpha/beta-Hydrolases"/>
    <property type="match status" value="1"/>
</dbReference>
<reference evidence="11" key="1">
    <citation type="submission" date="2022-01" db="EMBL/GenBank/DDBJ databases">
        <authorList>
            <person name="King R."/>
        </authorList>
    </citation>
    <scope>NUCLEOTIDE SEQUENCE</scope>
</reference>
<keyword evidence="4 7" id="KW-0442">Lipid degradation</keyword>
<evidence type="ECO:0000313" key="12">
    <source>
        <dbReference type="Proteomes" id="UP001153620"/>
    </source>
</evidence>
<evidence type="ECO:0000313" key="11">
    <source>
        <dbReference type="EMBL" id="CAG9797858.1"/>
    </source>
</evidence>
<evidence type="ECO:0000256" key="5">
    <source>
        <dbReference type="ARBA" id="ARBA00023098"/>
    </source>
</evidence>
<dbReference type="PIRSF" id="PIRSF000862">
    <property type="entry name" value="Steryl_ester_lip"/>
    <property type="match status" value="1"/>
</dbReference>
<name>A0A9N9RKC8_9DIPT</name>
<dbReference type="EMBL" id="OU895877">
    <property type="protein sequence ID" value="CAG9797858.1"/>
    <property type="molecule type" value="Genomic_DNA"/>
</dbReference>
<organism evidence="11 12">
    <name type="scientific">Chironomus riparius</name>
    <dbReference type="NCBI Taxonomy" id="315576"/>
    <lineage>
        <taxon>Eukaryota</taxon>
        <taxon>Metazoa</taxon>
        <taxon>Ecdysozoa</taxon>
        <taxon>Arthropoda</taxon>
        <taxon>Hexapoda</taxon>
        <taxon>Insecta</taxon>
        <taxon>Pterygota</taxon>
        <taxon>Neoptera</taxon>
        <taxon>Endopterygota</taxon>
        <taxon>Diptera</taxon>
        <taxon>Nematocera</taxon>
        <taxon>Chironomoidea</taxon>
        <taxon>Chironomidae</taxon>
        <taxon>Chironominae</taxon>
        <taxon>Chironomus</taxon>
    </lineage>
</organism>
<evidence type="ECO:0000256" key="3">
    <source>
        <dbReference type="ARBA" id="ARBA00022801"/>
    </source>
</evidence>
<gene>
    <name evidence="11" type="ORF">CHIRRI_LOCUS844</name>
</gene>
<accession>A0A9N9RKC8</accession>
<comment type="similarity">
    <text evidence="1 7">Belongs to the AB hydrolase superfamily. Lipase family.</text>
</comment>
<evidence type="ECO:0000256" key="9">
    <source>
        <dbReference type="SAM" id="SignalP"/>
    </source>
</evidence>
<evidence type="ECO:0000256" key="1">
    <source>
        <dbReference type="ARBA" id="ARBA00010701"/>
    </source>
</evidence>
<dbReference type="Pfam" id="PF04083">
    <property type="entry name" value="Abhydro_lipase"/>
    <property type="match status" value="1"/>
</dbReference>
<dbReference type="Gene3D" id="3.40.50.1820">
    <property type="entry name" value="alpha/beta hydrolase"/>
    <property type="match status" value="1"/>
</dbReference>
<evidence type="ECO:0000259" key="10">
    <source>
        <dbReference type="Pfam" id="PF04083"/>
    </source>
</evidence>
<dbReference type="AlphaFoldDB" id="A0A9N9RKC8"/>
<dbReference type="PANTHER" id="PTHR11005">
    <property type="entry name" value="LYSOSOMAL ACID LIPASE-RELATED"/>
    <property type="match status" value="1"/>
</dbReference>
<feature type="active site" description="Charge relay system" evidence="8">
    <location>
        <position position="360"/>
    </location>
</feature>
<keyword evidence="6" id="KW-0325">Glycoprotein</keyword>
<dbReference type="Proteomes" id="UP001153620">
    <property type="component" value="Chromosome 1"/>
</dbReference>
<reference evidence="11" key="2">
    <citation type="submission" date="2022-10" db="EMBL/GenBank/DDBJ databases">
        <authorList>
            <consortium name="ENA_rothamsted_submissions"/>
            <consortium name="culmorum"/>
            <person name="King R."/>
        </authorList>
    </citation>
    <scope>NUCLEOTIDE SEQUENCE</scope>
</reference>
<protein>
    <recommendedName>
        <fullName evidence="7">Lipase</fullName>
    </recommendedName>
</protein>
<dbReference type="InterPro" id="IPR029058">
    <property type="entry name" value="AB_hydrolase_fold"/>
</dbReference>
<feature type="chain" id="PRO_5040265457" description="Lipase" evidence="9">
    <location>
        <begin position="19"/>
        <end position="388"/>
    </location>
</feature>
<dbReference type="InterPro" id="IPR025483">
    <property type="entry name" value="Lipase_euk"/>
</dbReference>
<proteinExistence type="inferred from homology"/>
<evidence type="ECO:0000256" key="8">
    <source>
        <dbReference type="PIRSR" id="PIRSR000862-1"/>
    </source>
</evidence>
<evidence type="ECO:0000256" key="4">
    <source>
        <dbReference type="ARBA" id="ARBA00022963"/>
    </source>
</evidence>
<evidence type="ECO:0000256" key="7">
    <source>
        <dbReference type="PIRNR" id="PIRNR000862"/>
    </source>
</evidence>
<feature type="active site" description="Charge relay system" evidence="8">
    <location>
        <position position="331"/>
    </location>
</feature>
<feature type="signal peptide" evidence="9">
    <location>
        <begin position="1"/>
        <end position="18"/>
    </location>
</feature>
<feature type="domain" description="Partial AB-hydrolase lipase" evidence="10">
    <location>
        <begin position="24"/>
        <end position="79"/>
    </location>
</feature>
<dbReference type="OrthoDB" id="9974421at2759"/>
<evidence type="ECO:0000256" key="2">
    <source>
        <dbReference type="ARBA" id="ARBA00022729"/>
    </source>
</evidence>